<evidence type="ECO:0000313" key="2">
    <source>
        <dbReference type="Proteomes" id="UP000724874"/>
    </source>
</evidence>
<accession>A0A9P5NV42</accession>
<organism evidence="1 2">
    <name type="scientific">Gymnopilus junonius</name>
    <name type="common">Spectacular rustgill mushroom</name>
    <name type="synonym">Gymnopilus spectabilis subsp. junonius</name>
    <dbReference type="NCBI Taxonomy" id="109634"/>
    <lineage>
        <taxon>Eukaryota</taxon>
        <taxon>Fungi</taxon>
        <taxon>Dikarya</taxon>
        <taxon>Basidiomycota</taxon>
        <taxon>Agaricomycotina</taxon>
        <taxon>Agaricomycetes</taxon>
        <taxon>Agaricomycetidae</taxon>
        <taxon>Agaricales</taxon>
        <taxon>Agaricineae</taxon>
        <taxon>Hymenogastraceae</taxon>
        <taxon>Gymnopilus</taxon>
    </lineage>
</organism>
<dbReference type="EMBL" id="JADNYJ010000015">
    <property type="protein sequence ID" value="KAF8907351.1"/>
    <property type="molecule type" value="Genomic_DNA"/>
</dbReference>
<proteinExistence type="predicted"/>
<name>A0A9P5NV42_GYMJU</name>
<gene>
    <name evidence="1" type="ORF">CPB84DRAFT_308705</name>
</gene>
<reference evidence="1" key="1">
    <citation type="submission" date="2020-11" db="EMBL/GenBank/DDBJ databases">
        <authorList>
            <consortium name="DOE Joint Genome Institute"/>
            <person name="Ahrendt S."/>
            <person name="Riley R."/>
            <person name="Andreopoulos W."/>
            <person name="LaButti K."/>
            <person name="Pangilinan J."/>
            <person name="Ruiz-duenas F.J."/>
            <person name="Barrasa J.M."/>
            <person name="Sanchez-Garcia M."/>
            <person name="Camarero S."/>
            <person name="Miyauchi S."/>
            <person name="Serrano A."/>
            <person name="Linde D."/>
            <person name="Babiker R."/>
            <person name="Drula E."/>
            <person name="Ayuso-Fernandez I."/>
            <person name="Pacheco R."/>
            <person name="Padilla G."/>
            <person name="Ferreira P."/>
            <person name="Barriuso J."/>
            <person name="Kellner H."/>
            <person name="Castanera R."/>
            <person name="Alfaro M."/>
            <person name="Ramirez L."/>
            <person name="Pisabarro A.G."/>
            <person name="Kuo A."/>
            <person name="Tritt A."/>
            <person name="Lipzen A."/>
            <person name="He G."/>
            <person name="Yan M."/>
            <person name="Ng V."/>
            <person name="Cullen D."/>
            <person name="Martin F."/>
            <person name="Rosso M.-N."/>
            <person name="Henrissat B."/>
            <person name="Hibbett D."/>
            <person name="Martinez A.T."/>
            <person name="Grigoriev I.V."/>
        </authorList>
    </citation>
    <scope>NUCLEOTIDE SEQUENCE</scope>
    <source>
        <strain evidence="1">AH 44721</strain>
    </source>
</reference>
<dbReference type="Proteomes" id="UP000724874">
    <property type="component" value="Unassembled WGS sequence"/>
</dbReference>
<evidence type="ECO:0000313" key="1">
    <source>
        <dbReference type="EMBL" id="KAF8907351.1"/>
    </source>
</evidence>
<sequence length="150" mass="17435">MFGPTERHESIELMQICGIKIVLKGRYSFVSIQRNYKCKLGPGRSPGISKNQRTVDNYEKSKEYQALQHRNRAKPMPPEISCHITLQLNRRQCHTHFKKNSEEELLDGYEVGQCRAEEWLHVFNSACILYFDRNANSRTWLLAGMVTAAF</sequence>
<dbReference type="AlphaFoldDB" id="A0A9P5NV42"/>
<comment type="caution">
    <text evidence="1">The sequence shown here is derived from an EMBL/GenBank/DDBJ whole genome shotgun (WGS) entry which is preliminary data.</text>
</comment>
<keyword evidence="2" id="KW-1185">Reference proteome</keyword>
<protein>
    <submittedName>
        <fullName evidence="1">Uncharacterized protein</fullName>
    </submittedName>
</protein>